<dbReference type="Gene3D" id="3.30.1490.80">
    <property type="match status" value="1"/>
</dbReference>
<dbReference type="GO" id="GO:0005524">
    <property type="term" value="F:ATP binding"/>
    <property type="evidence" value="ECO:0007669"/>
    <property type="project" value="UniProtKB-KW"/>
</dbReference>
<name>A0A4P9YW11_9FUNG</name>
<evidence type="ECO:0000256" key="7">
    <source>
        <dbReference type="ARBA" id="ARBA00022684"/>
    </source>
</evidence>
<dbReference type="InterPro" id="IPR037013">
    <property type="entry name" value="GSH-S_sub-bd_sf"/>
</dbReference>
<dbReference type="SUPFAM" id="SSF52440">
    <property type="entry name" value="PreATP-grasp domain"/>
    <property type="match status" value="1"/>
</dbReference>
<accession>A0A4P9YW11</accession>
<keyword evidence="15" id="KW-1185">Reference proteome</keyword>
<comment type="similarity">
    <text evidence="3">Belongs to the eukaryotic GSH synthase family.</text>
</comment>
<organism evidence="14 15">
    <name type="scientific">Syncephalis pseudoplumigaleata</name>
    <dbReference type="NCBI Taxonomy" id="1712513"/>
    <lineage>
        <taxon>Eukaryota</taxon>
        <taxon>Fungi</taxon>
        <taxon>Fungi incertae sedis</taxon>
        <taxon>Zoopagomycota</taxon>
        <taxon>Zoopagomycotina</taxon>
        <taxon>Zoopagomycetes</taxon>
        <taxon>Zoopagales</taxon>
        <taxon>Piptocephalidaceae</taxon>
        <taxon>Syncephalis</taxon>
    </lineage>
</organism>
<dbReference type="Gene3D" id="3.40.50.1760">
    <property type="entry name" value="Glutathione synthase, substrate-binding domain superfamily, eukaryotic"/>
    <property type="match status" value="1"/>
</dbReference>
<dbReference type="FunFam" id="3.40.50.1760:FF:000001">
    <property type="entry name" value="Glutathione synthetase"/>
    <property type="match status" value="1"/>
</dbReference>
<evidence type="ECO:0000256" key="3">
    <source>
        <dbReference type="ARBA" id="ARBA00010385"/>
    </source>
</evidence>
<dbReference type="Pfam" id="PF03917">
    <property type="entry name" value="GSH_synth_ATP"/>
    <property type="match status" value="1"/>
</dbReference>
<evidence type="ECO:0000256" key="11">
    <source>
        <dbReference type="ARBA" id="ARBA00022842"/>
    </source>
</evidence>
<evidence type="ECO:0000256" key="10">
    <source>
        <dbReference type="ARBA" id="ARBA00022840"/>
    </source>
</evidence>
<dbReference type="GO" id="GO:0004363">
    <property type="term" value="F:glutathione synthase activity"/>
    <property type="evidence" value="ECO:0007669"/>
    <property type="project" value="UniProtKB-EC"/>
</dbReference>
<evidence type="ECO:0000259" key="13">
    <source>
        <dbReference type="Pfam" id="PF03199"/>
    </source>
</evidence>
<evidence type="ECO:0000256" key="4">
    <source>
        <dbReference type="ARBA" id="ARBA00011738"/>
    </source>
</evidence>
<sequence>MAATSYPPDLSPSQLDELLDTAVDWGSAHGLVVGAPDAPTQRLVHAPFALLPSPFPRGCFEEARALQALFNELMDRVACDDAFLTDIFESVSKVDPFMRRLYDIYRKVKEQGIKQPITLGLHRSDYLLHWPADATRPVLRQVEVNTIAASFGALAVHASQMHQFMLERGLDARSNAAGLDTTLRHGLPENHAYEGLAKGMALAHKLADIANSYVLIVIKPDERNRFDQRSIEYALWDNHKVPMLRRTLDDLSARATLDPATRALQIDGMEISVVYFRAAYGPEDYTSESAWETRLMLEQSRAVKCPSVAYQLAGAKKVQQVLAAPGMLER</sequence>
<evidence type="ECO:0000256" key="12">
    <source>
        <dbReference type="ARBA" id="ARBA00030403"/>
    </source>
</evidence>
<dbReference type="Pfam" id="PF03199">
    <property type="entry name" value="GSH_synthase"/>
    <property type="match status" value="1"/>
</dbReference>
<keyword evidence="7" id="KW-0317">Glutathione biosynthesis</keyword>
<dbReference type="Gene3D" id="3.30.470.20">
    <property type="entry name" value="ATP-grasp fold, B domain"/>
    <property type="match status" value="1"/>
</dbReference>
<dbReference type="Gene3D" id="1.10.1080.10">
    <property type="entry name" value="Glutathione Synthetase, Chain A, domain 3"/>
    <property type="match status" value="1"/>
</dbReference>
<evidence type="ECO:0000256" key="8">
    <source>
        <dbReference type="ARBA" id="ARBA00022723"/>
    </source>
</evidence>
<dbReference type="InterPro" id="IPR016185">
    <property type="entry name" value="PreATP-grasp_dom_sf"/>
</dbReference>
<evidence type="ECO:0000256" key="2">
    <source>
        <dbReference type="ARBA" id="ARBA00004965"/>
    </source>
</evidence>
<comment type="subunit">
    <text evidence="4">Homodimer.</text>
</comment>
<proteinExistence type="inferred from homology"/>
<dbReference type="EMBL" id="KZ990336">
    <property type="protein sequence ID" value="RKP24273.1"/>
    <property type="molecule type" value="Genomic_DNA"/>
</dbReference>
<gene>
    <name evidence="14" type="ORF">SYNPS1DRAFT_17452</name>
</gene>
<evidence type="ECO:0000256" key="6">
    <source>
        <dbReference type="ARBA" id="ARBA00022598"/>
    </source>
</evidence>
<evidence type="ECO:0000256" key="9">
    <source>
        <dbReference type="ARBA" id="ARBA00022741"/>
    </source>
</evidence>
<dbReference type="AlphaFoldDB" id="A0A4P9YW11"/>
<dbReference type="InterPro" id="IPR005615">
    <property type="entry name" value="Glutathione_synthase"/>
</dbReference>
<keyword evidence="10" id="KW-0067">ATP-binding</keyword>
<dbReference type="PANTHER" id="PTHR11130">
    <property type="entry name" value="GLUTATHIONE SYNTHETASE"/>
    <property type="match status" value="1"/>
</dbReference>
<dbReference type="EC" id="6.3.2.3" evidence="5"/>
<reference evidence="15" key="1">
    <citation type="journal article" date="2018" name="Nat. Microbiol.">
        <title>Leveraging single-cell genomics to expand the fungal tree of life.</title>
        <authorList>
            <person name="Ahrendt S.R."/>
            <person name="Quandt C.A."/>
            <person name="Ciobanu D."/>
            <person name="Clum A."/>
            <person name="Salamov A."/>
            <person name="Andreopoulos B."/>
            <person name="Cheng J.F."/>
            <person name="Woyke T."/>
            <person name="Pelin A."/>
            <person name="Henrissat B."/>
            <person name="Reynolds N.K."/>
            <person name="Benny G.L."/>
            <person name="Smith M.E."/>
            <person name="James T.Y."/>
            <person name="Grigoriev I.V."/>
        </authorList>
    </citation>
    <scope>NUCLEOTIDE SEQUENCE [LARGE SCALE GENOMIC DNA]</scope>
    <source>
        <strain evidence="15">Benny S71-1</strain>
    </source>
</reference>
<dbReference type="Proteomes" id="UP000278143">
    <property type="component" value="Unassembled WGS sequence"/>
</dbReference>
<evidence type="ECO:0000313" key="15">
    <source>
        <dbReference type="Proteomes" id="UP000278143"/>
    </source>
</evidence>
<comment type="pathway">
    <text evidence="2">Sulfur metabolism; glutathione biosynthesis; glutathione from L-cysteine and L-glutamate: step 2/2.</text>
</comment>
<keyword evidence="9" id="KW-0547">Nucleotide-binding</keyword>
<dbReference type="GO" id="GO:0046872">
    <property type="term" value="F:metal ion binding"/>
    <property type="evidence" value="ECO:0007669"/>
    <property type="project" value="UniProtKB-KW"/>
</dbReference>
<dbReference type="PANTHER" id="PTHR11130:SF0">
    <property type="entry name" value="GLUTATHIONE SYNTHETASE"/>
    <property type="match status" value="1"/>
</dbReference>
<keyword evidence="6" id="KW-0436">Ligase</keyword>
<dbReference type="InterPro" id="IPR014049">
    <property type="entry name" value="Glutathione_synthase_N_euk"/>
</dbReference>
<keyword evidence="8" id="KW-0479">Metal-binding</keyword>
<protein>
    <recommendedName>
        <fullName evidence="5">glutathione synthase</fullName>
        <ecNumber evidence="5">6.3.2.3</ecNumber>
    </recommendedName>
    <alternativeName>
        <fullName evidence="12">Glutathione synthase</fullName>
    </alternativeName>
</protein>
<evidence type="ECO:0000313" key="14">
    <source>
        <dbReference type="EMBL" id="RKP24273.1"/>
    </source>
</evidence>
<dbReference type="OrthoDB" id="2020073at2759"/>
<dbReference type="InterPro" id="IPR004887">
    <property type="entry name" value="GSH_synth_subst-bd"/>
</dbReference>
<dbReference type="UniPathway" id="UPA00142">
    <property type="reaction ID" value="UER00210"/>
</dbReference>
<dbReference type="GO" id="GO:0005829">
    <property type="term" value="C:cytosol"/>
    <property type="evidence" value="ECO:0007669"/>
    <property type="project" value="TreeGrafter"/>
</dbReference>
<dbReference type="GO" id="GO:0043295">
    <property type="term" value="F:glutathione binding"/>
    <property type="evidence" value="ECO:0007669"/>
    <property type="project" value="TreeGrafter"/>
</dbReference>
<evidence type="ECO:0000256" key="1">
    <source>
        <dbReference type="ARBA" id="ARBA00001946"/>
    </source>
</evidence>
<keyword evidence="11" id="KW-0460">Magnesium</keyword>
<comment type="cofactor">
    <cofactor evidence="1">
        <name>Mg(2+)</name>
        <dbReference type="ChEBI" id="CHEBI:18420"/>
    </cofactor>
</comment>
<dbReference type="SUPFAM" id="SSF56059">
    <property type="entry name" value="Glutathione synthetase ATP-binding domain-like"/>
    <property type="match status" value="1"/>
</dbReference>
<feature type="domain" description="Glutathione synthase substrate-binding" evidence="13">
    <location>
        <begin position="213"/>
        <end position="313"/>
    </location>
</feature>
<dbReference type="InterPro" id="IPR014042">
    <property type="entry name" value="Glutathione_synthase_a-hlx"/>
</dbReference>
<evidence type="ECO:0000256" key="5">
    <source>
        <dbReference type="ARBA" id="ARBA00012214"/>
    </source>
</evidence>